<dbReference type="InterPro" id="IPR042081">
    <property type="entry name" value="RNA_2'-PTrans_C"/>
</dbReference>
<dbReference type="Gene3D" id="1.10.1410.10">
    <property type="match status" value="2"/>
</dbReference>
<comment type="caution">
    <text evidence="18">The sequence shown here is derived from an EMBL/GenBank/DDBJ whole genome shotgun (WGS) entry which is preliminary data.</text>
</comment>
<protein>
    <recommendedName>
        <fullName evidence="6">Speckle targeted PIP5K1A-regulated poly(A) polymerase</fullName>
        <ecNumber evidence="4">2.7.1.160</ecNumber>
        <ecNumber evidence="5">2.7.7.52</ecNumber>
    </recommendedName>
    <alternativeName>
        <fullName evidence="12">RNA-binding motif protein 21</fullName>
    </alternativeName>
    <alternativeName>
        <fullName evidence="13">U6 snRNA-specific terminal uridylyltransferase 1</fullName>
    </alternativeName>
</protein>
<dbReference type="Pfam" id="PF01885">
    <property type="entry name" value="PTS_2-RNA"/>
    <property type="match status" value="1"/>
</dbReference>
<evidence type="ECO:0000259" key="17">
    <source>
        <dbReference type="PROSITE" id="PS50102"/>
    </source>
</evidence>
<evidence type="ECO:0000313" key="19">
    <source>
        <dbReference type="Proteomes" id="UP000648187"/>
    </source>
</evidence>
<evidence type="ECO:0000256" key="7">
    <source>
        <dbReference type="ARBA" id="ARBA00022679"/>
    </source>
</evidence>
<dbReference type="PANTHER" id="PTHR12271:SF66">
    <property type="entry name" value="TERMINAL URIDYLYLTRANSFERASE TAILOR"/>
    <property type="match status" value="1"/>
</dbReference>
<dbReference type="SUPFAM" id="SSF81631">
    <property type="entry name" value="PAP/OAS1 substrate-binding domain"/>
    <property type="match status" value="2"/>
</dbReference>
<keyword evidence="19" id="KW-1185">Reference proteome</keyword>
<evidence type="ECO:0000256" key="10">
    <source>
        <dbReference type="ARBA" id="ARBA00022842"/>
    </source>
</evidence>
<dbReference type="InterPro" id="IPR035979">
    <property type="entry name" value="RBD_domain_sf"/>
</dbReference>
<dbReference type="InterPro" id="IPR043519">
    <property type="entry name" value="NT_sf"/>
</dbReference>
<evidence type="ECO:0000313" key="18">
    <source>
        <dbReference type="EMBL" id="KAF9414916.1"/>
    </source>
</evidence>
<evidence type="ECO:0000256" key="6">
    <source>
        <dbReference type="ARBA" id="ARBA00021679"/>
    </source>
</evidence>
<comment type="cofactor">
    <cofactor evidence="2">
        <name>Mg(2+)</name>
        <dbReference type="ChEBI" id="CHEBI:18420"/>
    </cofactor>
</comment>
<dbReference type="SUPFAM" id="SSF56399">
    <property type="entry name" value="ADP-ribosylation"/>
    <property type="match status" value="1"/>
</dbReference>
<dbReference type="EC" id="2.7.7.52" evidence="5"/>
<dbReference type="Pfam" id="PF03828">
    <property type="entry name" value="PAP_assoc"/>
    <property type="match status" value="2"/>
</dbReference>
<dbReference type="CDD" id="cd05402">
    <property type="entry name" value="NT_PAP_TUTase"/>
    <property type="match status" value="2"/>
</dbReference>
<keyword evidence="7" id="KW-0808">Transferase</keyword>
<dbReference type="GO" id="GO:0031123">
    <property type="term" value="P:RNA 3'-end processing"/>
    <property type="evidence" value="ECO:0007669"/>
    <property type="project" value="TreeGrafter"/>
</dbReference>
<gene>
    <name evidence="18" type="ORF">HW555_007307</name>
</gene>
<evidence type="ECO:0000256" key="15">
    <source>
        <dbReference type="ARBA" id="ARBA00049105"/>
    </source>
</evidence>
<dbReference type="GO" id="GO:0000215">
    <property type="term" value="F:tRNA 2'-phosphotransferase activity"/>
    <property type="evidence" value="ECO:0007669"/>
    <property type="project" value="UniProtKB-EC"/>
</dbReference>
<dbReference type="Gene3D" id="3.20.170.30">
    <property type="match status" value="1"/>
</dbReference>
<dbReference type="InterPro" id="IPR002058">
    <property type="entry name" value="PAP_assoc"/>
</dbReference>
<evidence type="ECO:0000256" key="9">
    <source>
        <dbReference type="ARBA" id="ARBA00022723"/>
    </source>
</evidence>
<keyword evidence="9" id="KW-0479">Metal-binding</keyword>
<evidence type="ECO:0000256" key="3">
    <source>
        <dbReference type="ARBA" id="ARBA00003343"/>
    </source>
</evidence>
<evidence type="ECO:0000256" key="12">
    <source>
        <dbReference type="ARBA" id="ARBA00030790"/>
    </source>
</evidence>
<keyword evidence="8" id="KW-0548">Nucleotidyltransferase</keyword>
<proteinExistence type="predicted"/>
<dbReference type="Pfam" id="PF22600">
    <property type="entry name" value="MTPAP-like_central"/>
    <property type="match status" value="2"/>
</dbReference>
<comment type="catalytic activity">
    <reaction evidence="15">
        <text>RNA(n) + UTP = RNA(n)-3'-uridine ribonucleotide + diphosphate</text>
        <dbReference type="Rhea" id="RHEA:14785"/>
        <dbReference type="Rhea" id="RHEA-COMP:14527"/>
        <dbReference type="Rhea" id="RHEA-COMP:17348"/>
        <dbReference type="ChEBI" id="CHEBI:33019"/>
        <dbReference type="ChEBI" id="CHEBI:46398"/>
        <dbReference type="ChEBI" id="CHEBI:140395"/>
        <dbReference type="ChEBI" id="CHEBI:173116"/>
        <dbReference type="EC" id="2.7.7.52"/>
    </reaction>
</comment>
<sequence length="1356" mass="153943">MLRNNKDIQLSKSLSWLLRHGAVKEGFKLSPEGYLEVNKILQHKTFRGKYTTLDIERVVSNNDKQRFKVRKNPSTNCLEIKANQGHTISDVTDADLTPITEAKYNIVVHGTYLKCWKVIKNEGLCRMKRKHIHLAKGTLDDASVISGLRQNTEVHIYINLSKALADGIKFFESENGVILTSGNKEGYLESKYFEKVVNIHTEIADAHPHTPASRRVLVSGYPNYTQPQDLLDVFTKFGNVRIDKCNSWSATLTYSNEDEVRAALRANKRLHIYGHFLSVKPYSAKLATEDNRPPHQPATPKREFPLSKKKGVILEPKKIDLTGDFHTQLDNILFAVRLKMEEVQSLSLLYTDLEIALQAHWPGCKAIPFGSITTGLGIKTSDADCFINIPGQFRVPTGNYVNKAKRVLQQYPGTFAEILSIPRANTPIVKLYHIPTQTNCDVTFKSPLGAQNSRLLALLLHADARLIPLAVLLKYWAKVHELTGTGKLTNYALTLMLVFYLQQAPAALPAVAWLQRDPAHAYMVDHWNTGFNADPAQLPPSANTSSISELLGGFFEYYSMFNFDEMIVCPYLGVPVKREMFKDTANMPKEFDLYKNNVLNNYVMPIRYQTAMVVQDPFEQCHNVASAITSKLALDIKTYFKFCANAYEKEKTNGCQEFLKIILLQKPKLIRGKTHPEYRVNLFPRIVNTIISFDWKSVVRDMVMEIFENMLMIKLGKVEEKVNPDTKKEKEKYSGALTKPIWKRKSFSRLYKQMDLTLEERQGRITQEVINVEKQDINVQFQLTMTYCHQPKSAVISIRLGSGDLDAFREFGKFFISVTQNWVTELLKPFSMPNCKDTATKIAETLEANNHTSEIDSDDDEEIAKSIENFQTLQYAAASDDGMLVPTQFVQVSLRLYSSSLAAMSLLGSILVAAQRYLVSKKPVAVEAHSRVETWSTLRSAPSSLVLLELEVGTNDILNTTNLHFVGDFDEQVQEILSYVRLTAERVHSLKLLFDDLEFALQQLAPGCQIEPFGSVVTGLGIKTSDVDCYVALPAGELPSPQHVVRARRILGRYHTKFTQLLAITTAKVPIVKFFHIPTQCHCDVNFKSPAGVRNSKLLAFLLHWDRRALTLAILIKYWAKLNNFIGTNRMGNYALMMMVVFYLQMKNILPAVYRLQANVPCYMVDGWNTAFDESMGGEGTNTEPLYQLMGDFFKCLSTFNFADFVISPYYGRAIPKNCFDNFELPDEFHLYKEHVTLDVRKKLNTKSKICVQDPFDHARNCTVGVYERLVDKILLHFKFAAHKFTEQPSHNFLKVILTQDPNNRPMNKAVPPHLHRNNKIQKANRKQKQKGLRTGLSMLANNRSAITVLTKGSIK</sequence>
<evidence type="ECO:0000256" key="8">
    <source>
        <dbReference type="ARBA" id="ARBA00022695"/>
    </source>
</evidence>
<dbReference type="Gene3D" id="3.30.70.330">
    <property type="match status" value="1"/>
</dbReference>
<dbReference type="PANTHER" id="PTHR12271">
    <property type="entry name" value="POLY A POLYMERASE CID PAP -RELATED"/>
    <property type="match status" value="1"/>
</dbReference>
<dbReference type="GO" id="GO:0003723">
    <property type="term" value="F:RNA binding"/>
    <property type="evidence" value="ECO:0007669"/>
    <property type="project" value="UniProtKB-UniRule"/>
</dbReference>
<dbReference type="InterPro" id="IPR000504">
    <property type="entry name" value="RRM_dom"/>
</dbReference>
<dbReference type="GO" id="GO:0046872">
    <property type="term" value="F:metal ion binding"/>
    <property type="evidence" value="ECO:0007669"/>
    <property type="project" value="UniProtKB-KW"/>
</dbReference>
<dbReference type="SUPFAM" id="SSF54928">
    <property type="entry name" value="RNA-binding domain, RBD"/>
    <property type="match status" value="1"/>
</dbReference>
<reference evidence="18" key="1">
    <citation type="submission" date="2020-08" db="EMBL/GenBank/DDBJ databases">
        <title>Spodoptera exigua strain:BAW_Kor-Di-RS1 Genome sequencing and assembly.</title>
        <authorList>
            <person name="Kim J."/>
            <person name="Nam H.Y."/>
            <person name="Kwon M."/>
            <person name="Choi J.H."/>
            <person name="Cho S.R."/>
            <person name="Kim G.-H."/>
        </authorList>
    </citation>
    <scope>NUCLEOTIDE SEQUENCE</scope>
    <source>
        <strain evidence="18">BAW_Kor-Di-RS1</strain>
        <tissue evidence="18">Whole-body</tissue>
    </source>
</reference>
<evidence type="ECO:0000256" key="11">
    <source>
        <dbReference type="ARBA" id="ARBA00022884"/>
    </source>
</evidence>
<name>A0A835GH20_SPOEX</name>
<dbReference type="Gene3D" id="1.10.10.970">
    <property type="entry name" value="RNA 2'-phosphotransferase, Tpt1/KptA family, N-terminal domain"/>
    <property type="match status" value="1"/>
</dbReference>
<evidence type="ECO:0000256" key="14">
    <source>
        <dbReference type="ARBA" id="ARBA00047949"/>
    </source>
</evidence>
<evidence type="ECO:0000256" key="1">
    <source>
        <dbReference type="ARBA" id="ARBA00001936"/>
    </source>
</evidence>
<evidence type="ECO:0000256" key="4">
    <source>
        <dbReference type="ARBA" id="ARBA00012007"/>
    </source>
</evidence>
<organism evidence="18 19">
    <name type="scientific">Spodoptera exigua</name>
    <name type="common">Beet armyworm</name>
    <name type="synonym">Noctua fulgens</name>
    <dbReference type="NCBI Taxonomy" id="7107"/>
    <lineage>
        <taxon>Eukaryota</taxon>
        <taxon>Metazoa</taxon>
        <taxon>Ecdysozoa</taxon>
        <taxon>Arthropoda</taxon>
        <taxon>Hexapoda</taxon>
        <taxon>Insecta</taxon>
        <taxon>Pterygota</taxon>
        <taxon>Neoptera</taxon>
        <taxon>Endopterygota</taxon>
        <taxon>Lepidoptera</taxon>
        <taxon>Glossata</taxon>
        <taxon>Ditrysia</taxon>
        <taxon>Noctuoidea</taxon>
        <taxon>Noctuidae</taxon>
        <taxon>Amphipyrinae</taxon>
        <taxon>Spodoptera</taxon>
    </lineage>
</organism>
<dbReference type="CDD" id="cd00590">
    <property type="entry name" value="RRM_SF"/>
    <property type="match status" value="1"/>
</dbReference>
<dbReference type="PROSITE" id="PS50102">
    <property type="entry name" value="RRM"/>
    <property type="match status" value="1"/>
</dbReference>
<keyword evidence="10" id="KW-0460">Magnesium</keyword>
<dbReference type="GO" id="GO:0050265">
    <property type="term" value="F:RNA uridylyltransferase activity"/>
    <property type="evidence" value="ECO:0007669"/>
    <property type="project" value="UniProtKB-EC"/>
</dbReference>
<dbReference type="SUPFAM" id="SSF81301">
    <property type="entry name" value="Nucleotidyltransferase"/>
    <property type="match status" value="2"/>
</dbReference>
<evidence type="ECO:0000256" key="5">
    <source>
        <dbReference type="ARBA" id="ARBA00012472"/>
    </source>
</evidence>
<comment type="catalytic activity">
    <reaction evidence="14">
        <text>2'-phospho-[ligated tRNA] + NAD(+) = mature tRNA + ADP-alpha-D-ribose 1'',2''-cyclic phosphate + nicotinamide</text>
        <dbReference type="Rhea" id="RHEA:23324"/>
        <dbReference type="Rhea" id="RHEA-COMP:11106"/>
        <dbReference type="Rhea" id="RHEA-COMP:11107"/>
        <dbReference type="ChEBI" id="CHEBI:17154"/>
        <dbReference type="ChEBI" id="CHEBI:57540"/>
        <dbReference type="ChEBI" id="CHEBI:76596"/>
        <dbReference type="ChEBI" id="CHEBI:82883"/>
        <dbReference type="ChEBI" id="CHEBI:85027"/>
        <dbReference type="EC" id="2.7.1.160"/>
    </reaction>
</comment>
<dbReference type="InterPro" id="IPR012677">
    <property type="entry name" value="Nucleotide-bd_a/b_plait_sf"/>
</dbReference>
<dbReference type="Gene3D" id="3.30.460.10">
    <property type="entry name" value="Beta Polymerase, domain 2"/>
    <property type="match status" value="2"/>
</dbReference>
<dbReference type="Proteomes" id="UP000648187">
    <property type="component" value="Unassembled WGS sequence"/>
</dbReference>
<dbReference type="InterPro" id="IPR002745">
    <property type="entry name" value="Ptrans_KptA/Tpt1"/>
</dbReference>
<accession>A0A835GH20</accession>
<dbReference type="InterPro" id="IPR054708">
    <property type="entry name" value="MTPAP-like_central"/>
</dbReference>
<dbReference type="EC" id="2.7.1.160" evidence="4"/>
<dbReference type="InterPro" id="IPR042080">
    <property type="entry name" value="RNA_2'-PTrans_N"/>
</dbReference>
<evidence type="ECO:0000256" key="2">
    <source>
        <dbReference type="ARBA" id="ARBA00001946"/>
    </source>
</evidence>
<comment type="function">
    <text evidence="3">Catalyzes the last step of tRNA splicing, the transfer of the splice junction 2'-phosphate from ligated tRNA to NAD to produce ADP-ribose 1''-2'' cyclic phosphate.</text>
</comment>
<feature type="domain" description="RRM" evidence="17">
    <location>
        <begin position="214"/>
        <end position="289"/>
    </location>
</feature>
<dbReference type="EMBL" id="JACKWZ010000121">
    <property type="protein sequence ID" value="KAF9414916.1"/>
    <property type="molecule type" value="Genomic_DNA"/>
</dbReference>
<evidence type="ECO:0000256" key="13">
    <source>
        <dbReference type="ARBA" id="ARBA00033036"/>
    </source>
</evidence>
<comment type="cofactor">
    <cofactor evidence="1">
        <name>Mn(2+)</name>
        <dbReference type="ChEBI" id="CHEBI:29035"/>
    </cofactor>
</comment>
<dbReference type="GO" id="GO:1990817">
    <property type="term" value="F:poly(A) RNA polymerase activity"/>
    <property type="evidence" value="ECO:0007669"/>
    <property type="project" value="UniProtKB-ARBA"/>
</dbReference>
<evidence type="ECO:0000256" key="16">
    <source>
        <dbReference type="PROSITE-ProRule" id="PRU00176"/>
    </source>
</evidence>
<keyword evidence="11 16" id="KW-0694">RNA-binding</keyword>